<dbReference type="KEGG" id="hbs:IPV69_04245"/>
<dbReference type="SUPFAM" id="SSF50952">
    <property type="entry name" value="Soluble quinoprotein glucose dehydrogenase"/>
    <property type="match status" value="1"/>
</dbReference>
<protein>
    <submittedName>
        <fullName evidence="7">C-type cytochrome</fullName>
    </submittedName>
</protein>
<dbReference type="GO" id="GO:0009055">
    <property type="term" value="F:electron transfer activity"/>
    <property type="evidence" value="ECO:0007669"/>
    <property type="project" value="InterPro"/>
</dbReference>
<evidence type="ECO:0000256" key="1">
    <source>
        <dbReference type="ARBA" id="ARBA00022617"/>
    </source>
</evidence>
<dbReference type="Gene3D" id="1.10.760.10">
    <property type="entry name" value="Cytochrome c-like domain"/>
    <property type="match status" value="1"/>
</dbReference>
<proteinExistence type="predicted"/>
<evidence type="ECO:0000313" key="8">
    <source>
        <dbReference type="Proteomes" id="UP000593765"/>
    </source>
</evidence>
<keyword evidence="2 4" id="KW-0479">Metal-binding</keyword>
<dbReference type="Proteomes" id="UP000593765">
    <property type="component" value="Chromosome"/>
</dbReference>
<name>A0A7M2WZG1_9BACT</name>
<dbReference type="Gene3D" id="2.120.10.30">
    <property type="entry name" value="TolB, C-terminal domain"/>
    <property type="match status" value="1"/>
</dbReference>
<sequence>MLTRTLLCILAIGLFSLAVHAQAPAVGSDQLVLDEDTGISLRPGFDAELIYEVPKSQGSWVAMAFDPKGRLIVSDQDDKGVFRVTLPTATSRSVKVESLPGFPYEPIPWGKRTVGGALGFLYAFDSLYMSNMRGFYRIRDTDGDDEFDEFTLLKKLNVGYEHSAHSIIQTADGKGLYLVSGNFTRTPAGTASVQPPVWLEDSLIPSIPDPMGHAVGLKPPGGWICRISPDGADWKMIASRFRNSVDIALNREGELFTYDSDMEFDVGCPWYRPTRINHVTSGSEFGWRSGSGVWLDYFADSNGSVLDIGPGSPTAISFGHHSNFPAEFQDKLFICDWTFGTIFTVEMKESGSTYTGTKAEFLHGSPLNVAAMRFGPDGAMYFLTGGRTTASRLYRVRYTGSAKPAVVRTPPAPNELRALRHSLEKLHVRAEPGDEVIATAWPHLSHADRNIRYAARIAIECQDVSLWREKVFAESNPRAVIYSGIALCRHGDKSLSRRLLDKLGEVPFAILEKEDRLALLRAYALCFMRMDKPAGEQASAVIARLDAHYPSADDTVNAELWNAELCRVLAALDAPTVVKKTIELMKSTRAETVSYDKTMLERHEYGAAILKMMANTPNARNIHYANSLSRVRSGWTIEARKYYFGWLNEALEKDGGKSFAGYIRAIRTNAIAHLETAEVDLLGGLLSDFPTFDLSKLPKARGPGQEWTVEKAMKLSEPDLRGRNFENGKRMFSAGFCIVCHRVGGEGGHSGPDLGSLSSRYSIRDILVAIVEPSASISEQYMARTVKLKKGDPLSGRLIYRNEKEIGVASNPFDLNQITKAPADDVQSIEFSNISMMPSGLILGMNRDELMDLMAYLLSGGNPQHKAFAKD</sequence>
<dbReference type="EMBL" id="CP063458">
    <property type="protein sequence ID" value="QOV90582.1"/>
    <property type="molecule type" value="Genomic_DNA"/>
</dbReference>
<dbReference type="RefSeq" id="WP_206293675.1">
    <property type="nucleotide sequence ID" value="NZ_CP063458.1"/>
</dbReference>
<dbReference type="PANTHER" id="PTHR33546">
    <property type="entry name" value="LARGE, MULTIFUNCTIONAL SECRETED PROTEIN-RELATED"/>
    <property type="match status" value="1"/>
</dbReference>
<feature type="chain" id="PRO_5034844732" evidence="5">
    <location>
        <begin position="22"/>
        <end position="871"/>
    </location>
</feature>
<dbReference type="InterPro" id="IPR036909">
    <property type="entry name" value="Cyt_c-like_dom_sf"/>
</dbReference>
<evidence type="ECO:0000259" key="6">
    <source>
        <dbReference type="PROSITE" id="PS51007"/>
    </source>
</evidence>
<dbReference type="InterPro" id="IPR011041">
    <property type="entry name" value="Quinoprot_gluc/sorb_DH_b-prop"/>
</dbReference>
<dbReference type="AlphaFoldDB" id="A0A7M2WZG1"/>
<feature type="domain" description="Cytochrome c" evidence="6">
    <location>
        <begin position="723"/>
        <end position="861"/>
    </location>
</feature>
<keyword evidence="1 4" id="KW-0349">Heme</keyword>
<keyword evidence="5" id="KW-0732">Signal</keyword>
<gene>
    <name evidence="7" type="ORF">IPV69_04245</name>
</gene>
<dbReference type="GO" id="GO:0020037">
    <property type="term" value="F:heme binding"/>
    <property type="evidence" value="ECO:0007669"/>
    <property type="project" value="InterPro"/>
</dbReference>
<dbReference type="NCBIfam" id="TIGR02603">
    <property type="entry name" value="CxxCH_TIGR02603"/>
    <property type="match status" value="1"/>
</dbReference>
<dbReference type="Pfam" id="PF00034">
    <property type="entry name" value="Cytochrom_C"/>
    <property type="match status" value="1"/>
</dbReference>
<evidence type="ECO:0000256" key="5">
    <source>
        <dbReference type="SAM" id="SignalP"/>
    </source>
</evidence>
<accession>A0A7M2WZG1</accession>
<keyword evidence="3 4" id="KW-0408">Iron</keyword>
<dbReference type="GO" id="GO:0046872">
    <property type="term" value="F:metal ion binding"/>
    <property type="evidence" value="ECO:0007669"/>
    <property type="project" value="UniProtKB-KW"/>
</dbReference>
<evidence type="ECO:0000256" key="3">
    <source>
        <dbReference type="ARBA" id="ARBA00023004"/>
    </source>
</evidence>
<evidence type="ECO:0000256" key="2">
    <source>
        <dbReference type="ARBA" id="ARBA00022723"/>
    </source>
</evidence>
<dbReference type="SUPFAM" id="SSF46626">
    <property type="entry name" value="Cytochrome c"/>
    <property type="match status" value="1"/>
</dbReference>
<dbReference type="InterPro" id="IPR013427">
    <property type="entry name" value="Haem-bd_dom_put"/>
</dbReference>
<keyword evidence="8" id="KW-1185">Reference proteome</keyword>
<dbReference type="PANTHER" id="PTHR33546:SF1">
    <property type="entry name" value="LARGE, MULTIFUNCTIONAL SECRETED PROTEIN"/>
    <property type="match status" value="1"/>
</dbReference>
<evidence type="ECO:0000256" key="4">
    <source>
        <dbReference type="PROSITE-ProRule" id="PRU00433"/>
    </source>
</evidence>
<reference evidence="7 8" key="1">
    <citation type="submission" date="2020-10" db="EMBL/GenBank/DDBJ databases">
        <title>Wide distribution of Phycisphaera-like planctomycetes from WD2101 soil group in peatlands and genome analysis of the first cultivated representative.</title>
        <authorList>
            <person name="Dedysh S.N."/>
            <person name="Beletsky A.V."/>
            <person name="Ivanova A."/>
            <person name="Kulichevskaya I.S."/>
            <person name="Suzina N.E."/>
            <person name="Philippov D.A."/>
            <person name="Rakitin A.L."/>
            <person name="Mardanov A.V."/>
            <person name="Ravin N.V."/>
        </authorList>
    </citation>
    <scope>NUCLEOTIDE SEQUENCE [LARGE SCALE GENOMIC DNA]</scope>
    <source>
        <strain evidence="7 8">M1803</strain>
    </source>
</reference>
<dbReference type="InterPro" id="IPR011042">
    <property type="entry name" value="6-blade_b-propeller_TolB-like"/>
</dbReference>
<organism evidence="7 8">
    <name type="scientific">Humisphaera borealis</name>
    <dbReference type="NCBI Taxonomy" id="2807512"/>
    <lineage>
        <taxon>Bacteria</taxon>
        <taxon>Pseudomonadati</taxon>
        <taxon>Planctomycetota</taxon>
        <taxon>Phycisphaerae</taxon>
        <taxon>Tepidisphaerales</taxon>
        <taxon>Tepidisphaeraceae</taxon>
        <taxon>Humisphaera</taxon>
    </lineage>
</organism>
<feature type="signal peptide" evidence="5">
    <location>
        <begin position="1"/>
        <end position="21"/>
    </location>
</feature>
<dbReference type="InterPro" id="IPR009056">
    <property type="entry name" value="Cyt_c-like_dom"/>
</dbReference>
<dbReference type="PROSITE" id="PS51007">
    <property type="entry name" value="CYTC"/>
    <property type="match status" value="1"/>
</dbReference>
<evidence type="ECO:0000313" key="7">
    <source>
        <dbReference type="EMBL" id="QOV90582.1"/>
    </source>
</evidence>